<evidence type="ECO:0000256" key="2">
    <source>
        <dbReference type="ARBA" id="ARBA00040688"/>
    </source>
</evidence>
<sequence length="198" mass="22264">MAVARKLFKLGALEAKKTAFLVSDLQEKFRPNIKHFEEVVRTANKMIEGAKCFKIPVYVSELEPKTYGPTVFDIDTSKVALVYDKEEFSMYNEKLKRILKKDVPELQSVVIFGVAAHVCVEITAMDFLSEDINVHVLADGVSSRSTLDRSLALQRLQSIGCIVGTSENVLLKLLRDQNHPAYEQVSKLINNKTISDCK</sequence>
<proteinExistence type="inferred from homology"/>
<evidence type="ECO:0000313" key="4">
    <source>
        <dbReference type="EMBL" id="CAH2084135.1"/>
    </source>
</evidence>
<dbReference type="PANTHER" id="PTHR14119">
    <property type="entry name" value="HYDROLASE"/>
    <property type="match status" value="1"/>
</dbReference>
<keyword evidence="5" id="KW-1185">Reference proteome</keyword>
<dbReference type="Gene3D" id="3.40.50.850">
    <property type="entry name" value="Isochorismatase-like"/>
    <property type="match status" value="1"/>
</dbReference>
<organism evidence="4 5">
    <name type="scientific">Euphydryas editha</name>
    <name type="common">Edith's checkerspot</name>
    <dbReference type="NCBI Taxonomy" id="104508"/>
    <lineage>
        <taxon>Eukaryota</taxon>
        <taxon>Metazoa</taxon>
        <taxon>Ecdysozoa</taxon>
        <taxon>Arthropoda</taxon>
        <taxon>Hexapoda</taxon>
        <taxon>Insecta</taxon>
        <taxon>Pterygota</taxon>
        <taxon>Neoptera</taxon>
        <taxon>Endopterygota</taxon>
        <taxon>Lepidoptera</taxon>
        <taxon>Glossata</taxon>
        <taxon>Ditrysia</taxon>
        <taxon>Papilionoidea</taxon>
        <taxon>Nymphalidae</taxon>
        <taxon>Nymphalinae</taxon>
        <taxon>Euphydryas</taxon>
    </lineage>
</organism>
<dbReference type="Pfam" id="PF00857">
    <property type="entry name" value="Isochorismatase"/>
    <property type="match status" value="1"/>
</dbReference>
<feature type="domain" description="Isochorismatase-like" evidence="3">
    <location>
        <begin position="18"/>
        <end position="167"/>
    </location>
</feature>
<dbReference type="SUPFAM" id="SSF52499">
    <property type="entry name" value="Isochorismatase-like hydrolases"/>
    <property type="match status" value="1"/>
</dbReference>
<gene>
    <name evidence="4" type="ORF">EEDITHA_LOCUS736</name>
</gene>
<dbReference type="EMBL" id="CAKOGL010000002">
    <property type="protein sequence ID" value="CAH2084135.1"/>
    <property type="molecule type" value="Genomic_DNA"/>
</dbReference>
<dbReference type="AlphaFoldDB" id="A0AAU9TF54"/>
<comment type="caution">
    <text evidence="4">The sequence shown here is derived from an EMBL/GenBank/DDBJ whole genome shotgun (WGS) entry which is preliminary data.</text>
</comment>
<reference evidence="4" key="1">
    <citation type="submission" date="2022-03" db="EMBL/GenBank/DDBJ databases">
        <authorList>
            <person name="Tunstrom K."/>
        </authorList>
    </citation>
    <scope>NUCLEOTIDE SEQUENCE</scope>
</reference>
<dbReference type="Proteomes" id="UP001153954">
    <property type="component" value="Unassembled WGS sequence"/>
</dbReference>
<name>A0AAU9TF54_EUPED</name>
<accession>A0AAU9TF54</accession>
<evidence type="ECO:0000259" key="3">
    <source>
        <dbReference type="Pfam" id="PF00857"/>
    </source>
</evidence>
<dbReference type="InterPro" id="IPR036380">
    <property type="entry name" value="Isochorismatase-like_sf"/>
</dbReference>
<dbReference type="PANTHER" id="PTHR14119:SF17">
    <property type="entry name" value="ISOCHORISMATASE DOMAIN-CONTAINING PROTEIN 1"/>
    <property type="match status" value="1"/>
</dbReference>
<evidence type="ECO:0000313" key="5">
    <source>
        <dbReference type="Proteomes" id="UP001153954"/>
    </source>
</evidence>
<dbReference type="InterPro" id="IPR050993">
    <property type="entry name" value="Isochorismatase_domain"/>
</dbReference>
<protein>
    <recommendedName>
        <fullName evidence="2">Isochorismatase domain-containing protein 1</fullName>
    </recommendedName>
</protein>
<dbReference type="InterPro" id="IPR000868">
    <property type="entry name" value="Isochorismatase-like_dom"/>
</dbReference>
<evidence type="ECO:0000256" key="1">
    <source>
        <dbReference type="ARBA" id="ARBA00006336"/>
    </source>
</evidence>
<comment type="similarity">
    <text evidence="1">Belongs to the isochorismatase family.</text>
</comment>